<protein>
    <submittedName>
        <fullName evidence="1">Uncharacterized protein</fullName>
    </submittedName>
</protein>
<organism evidence="1 2">
    <name type="scientific">Burkholderia vietnamiensis (strain G4 / LMG 22486)</name>
    <name type="common">Burkholderia cepacia (strain R1808)</name>
    <dbReference type="NCBI Taxonomy" id="269482"/>
    <lineage>
        <taxon>Bacteria</taxon>
        <taxon>Pseudomonadati</taxon>
        <taxon>Pseudomonadota</taxon>
        <taxon>Betaproteobacteria</taxon>
        <taxon>Burkholderiales</taxon>
        <taxon>Burkholderiaceae</taxon>
        <taxon>Burkholderia</taxon>
        <taxon>Burkholderia cepacia complex</taxon>
    </lineage>
</organism>
<keyword evidence="1" id="KW-0614">Plasmid</keyword>
<sequence>MKIASRLKDQSTYPETFVVLDTTTPIGKFSVSLGVGGIEGKNLFLTEVGQCAYGRLTETSASKLAKIRLVEVVTGFKAKKLVPDTFMRATDGDSIFFVCKDSAVYDSVYSLLAVATDIAVPA</sequence>
<reference evidence="1 2" key="1">
    <citation type="submission" date="2007-03" db="EMBL/GenBank/DDBJ databases">
        <title>Complete sequence of plasmid pBVIE01 of Burkholderia vietnamiensis G4.</title>
        <authorList>
            <consortium name="US DOE Joint Genome Institute"/>
            <person name="Copeland A."/>
            <person name="Lucas S."/>
            <person name="Lapidus A."/>
            <person name="Barry K."/>
            <person name="Detter J.C."/>
            <person name="Glavina del Rio T."/>
            <person name="Hammon N."/>
            <person name="Israni S."/>
            <person name="Dalin E."/>
            <person name="Tice H."/>
            <person name="Pitluck S."/>
            <person name="Chain P."/>
            <person name="Malfatti S."/>
            <person name="Shin M."/>
            <person name="Vergez L."/>
            <person name="Schmutz J."/>
            <person name="Larimer F."/>
            <person name="Land M."/>
            <person name="Hauser L."/>
            <person name="Kyrpides N."/>
            <person name="Tiedje J."/>
            <person name="Richardson P."/>
        </authorList>
    </citation>
    <scope>NUCLEOTIDE SEQUENCE [LARGE SCALE GENOMIC DNA]</scope>
    <source>
        <strain evidence="2">G4 / LMG 22486</strain>
        <plasmid evidence="1 2">pBVIE01</plasmid>
    </source>
</reference>
<dbReference type="HOGENOM" id="CLU_2059455_0_0_4"/>
<name>A4JU89_BURVG</name>
<evidence type="ECO:0000313" key="2">
    <source>
        <dbReference type="Proteomes" id="UP000002287"/>
    </source>
</evidence>
<dbReference type="Proteomes" id="UP000002287">
    <property type="component" value="Plasmid pBVIE01"/>
</dbReference>
<dbReference type="AlphaFoldDB" id="A4JU89"/>
<evidence type="ECO:0000313" key="1">
    <source>
        <dbReference type="EMBL" id="ABO59842.1"/>
    </source>
</evidence>
<gene>
    <name evidence="1" type="ordered locus">Bcep1808_6956</name>
</gene>
<dbReference type="KEGG" id="bvi:Bcep1808_6956"/>
<proteinExistence type="predicted"/>
<geneLocation type="plasmid" evidence="1 2">
    <name>pBVIE01</name>
</geneLocation>
<dbReference type="EMBL" id="CP000617">
    <property type="protein sequence ID" value="ABO59842.1"/>
    <property type="molecule type" value="Genomic_DNA"/>
</dbReference>
<accession>A4JU89</accession>